<dbReference type="PANTHER" id="PTHR47089:SF1">
    <property type="entry name" value="GUANOSINE ABC TRANSPORTER PERMEASE PROTEIN NUPP"/>
    <property type="match status" value="1"/>
</dbReference>
<accession>A0ABT2Y5S3</accession>
<keyword evidence="2" id="KW-1003">Cell membrane</keyword>
<feature type="transmembrane region" description="Helical" evidence="6">
    <location>
        <begin position="287"/>
        <end position="310"/>
    </location>
</feature>
<evidence type="ECO:0000313" key="7">
    <source>
        <dbReference type="EMBL" id="MCV2232094.1"/>
    </source>
</evidence>
<feature type="transmembrane region" description="Helical" evidence="6">
    <location>
        <begin position="245"/>
        <end position="266"/>
    </location>
</feature>
<evidence type="ECO:0000256" key="6">
    <source>
        <dbReference type="SAM" id="Phobius"/>
    </source>
</evidence>
<protein>
    <submittedName>
        <fullName evidence="7">ABC transporter permease</fullName>
    </submittedName>
</protein>
<feature type="transmembrane region" description="Helical" evidence="6">
    <location>
        <begin position="326"/>
        <end position="344"/>
    </location>
</feature>
<comment type="caution">
    <text evidence="7">The sequence shown here is derived from an EMBL/GenBank/DDBJ whole genome shotgun (WGS) entry which is preliminary data.</text>
</comment>
<evidence type="ECO:0000313" key="8">
    <source>
        <dbReference type="Proteomes" id="UP001177160"/>
    </source>
</evidence>
<evidence type="ECO:0000256" key="4">
    <source>
        <dbReference type="ARBA" id="ARBA00022989"/>
    </source>
</evidence>
<feature type="transmembrane region" description="Helical" evidence="6">
    <location>
        <begin position="114"/>
        <end position="135"/>
    </location>
</feature>
<keyword evidence="5 6" id="KW-0472">Membrane</keyword>
<dbReference type="InterPro" id="IPR001851">
    <property type="entry name" value="ABC_transp_permease"/>
</dbReference>
<feature type="transmembrane region" description="Helical" evidence="6">
    <location>
        <begin position="197"/>
        <end position="215"/>
    </location>
</feature>
<feature type="transmembrane region" description="Helical" evidence="6">
    <location>
        <begin position="54"/>
        <end position="79"/>
    </location>
</feature>
<evidence type="ECO:0000256" key="5">
    <source>
        <dbReference type="ARBA" id="ARBA00023136"/>
    </source>
</evidence>
<keyword evidence="4 6" id="KW-1133">Transmembrane helix</keyword>
<dbReference type="PANTHER" id="PTHR47089">
    <property type="entry name" value="ABC TRANSPORTER, PERMEASE PROTEIN"/>
    <property type="match status" value="1"/>
</dbReference>
<feature type="transmembrane region" description="Helical" evidence="6">
    <location>
        <begin position="86"/>
        <end position="108"/>
    </location>
</feature>
<evidence type="ECO:0000256" key="3">
    <source>
        <dbReference type="ARBA" id="ARBA00022692"/>
    </source>
</evidence>
<evidence type="ECO:0000256" key="2">
    <source>
        <dbReference type="ARBA" id="ARBA00022475"/>
    </source>
</evidence>
<feature type="transmembrane region" description="Helical" evidence="6">
    <location>
        <begin position="12"/>
        <end position="34"/>
    </location>
</feature>
<proteinExistence type="predicted"/>
<evidence type="ECO:0000256" key="1">
    <source>
        <dbReference type="ARBA" id="ARBA00004651"/>
    </source>
</evidence>
<dbReference type="CDD" id="cd06580">
    <property type="entry name" value="TM_PBP1_transp_TpRbsC_like"/>
    <property type="match status" value="1"/>
</dbReference>
<dbReference type="EMBL" id="JAOVQM010000003">
    <property type="protein sequence ID" value="MCV2232094.1"/>
    <property type="molecule type" value="Genomic_DNA"/>
</dbReference>
<keyword evidence="3 6" id="KW-0812">Transmembrane</keyword>
<sequence>MMKFLKLESTEKIISTIISIIAGMLFGLVVMLLINPSMAFGGLSAILLSGVSQGMPGIGNVLFNSAPLILTGLAVAFAFKTGLFNIGVSGQLMIGAFVAVFIGVEWGFLGPIHWVVAILGGMLGGMLWALIPALLKAYRNVHEVVSTIMMNYIAMYVSKMLIEATIYDSVRQEAREVIPSGRVPQLFLDQIFSFEKLNSGILIAILAGALIYIILEKTTFGFQLKAVGYNRDAAKYAGVNDKRNIVYSLLISGAIAGLAGAVIYLVPGTGIKLETKYAISPYGFQGIAVALLGMSNPIGTVFSGLFLGYIESANQELQSWDFKREIIDIISASIIYFSAFTLYFQKYAKKYIAKWFDKKGGATNE</sequence>
<comment type="subcellular location">
    <subcellularLocation>
        <location evidence="1">Cell membrane</location>
        <topology evidence="1">Multi-pass membrane protein</topology>
    </subcellularLocation>
</comment>
<dbReference type="RefSeq" id="WP_263608260.1">
    <property type="nucleotide sequence ID" value="NZ_JAOVQM010000003.1"/>
</dbReference>
<gene>
    <name evidence="7" type="ORF">N7548_04550</name>
</gene>
<organism evidence="7 8">
    <name type="scientific">Paracholeplasma manati</name>
    <dbReference type="NCBI Taxonomy" id="591373"/>
    <lineage>
        <taxon>Bacteria</taxon>
        <taxon>Bacillati</taxon>
        <taxon>Mycoplasmatota</taxon>
        <taxon>Mollicutes</taxon>
        <taxon>Acholeplasmatales</taxon>
        <taxon>Acholeplasmataceae</taxon>
        <taxon>Paracholeplasma</taxon>
    </lineage>
</organism>
<keyword evidence="8" id="KW-1185">Reference proteome</keyword>
<reference evidence="7" key="1">
    <citation type="submission" date="2022-09" db="EMBL/GenBank/DDBJ databases">
        <title>Novel Mycoplasma species identified in domestic and wild animals.</title>
        <authorList>
            <person name="Volokhov D.V."/>
            <person name="Furtak V.A."/>
            <person name="Zagorodnyaya T.A."/>
        </authorList>
    </citation>
    <scope>NUCLEOTIDE SEQUENCE</scope>
    <source>
        <strain evidence="7">Oakley</strain>
    </source>
</reference>
<name>A0ABT2Y5S3_9MOLU</name>
<dbReference type="Proteomes" id="UP001177160">
    <property type="component" value="Unassembled WGS sequence"/>
</dbReference>
<dbReference type="Pfam" id="PF02653">
    <property type="entry name" value="BPD_transp_2"/>
    <property type="match status" value="1"/>
</dbReference>